<protein>
    <submittedName>
        <fullName evidence="4">Unannotated protein</fullName>
    </submittedName>
</protein>
<evidence type="ECO:0000256" key="2">
    <source>
        <dbReference type="ARBA" id="ARBA00022801"/>
    </source>
</evidence>
<dbReference type="PANTHER" id="PTHR10353:SF36">
    <property type="entry name" value="LP05116P"/>
    <property type="match status" value="1"/>
</dbReference>
<sequence>MAMPFMRPAASPAAVSDHHATQSGPVGPSRREFLLAAGLFGVSAAASTALVGCSDSNEFAAPLQEFPQGFTWGVGTSAYQIEGAYNVAGRKPSVWDTFCRVPGKVLGNATGDVACDHYNLYPSDVALIAALGVKHYRLSIAWPRIIPDGRGKVNEQGVDFYKRLLDELEAHDITAHATLFHWDTPQALQDKYRGWESREIAGDFADYCTATVDRLGDRVKHWYTTNEIRSFVHTAYTFPGGPFDGAPPFAPGIELASEQALWQTSHNALLAQGMGVQAVRASASRGSTVTLVEDSVTYVPLTETAEDIEATAKAFRSMSPNGGIIVPILTGEYDPIFLENLGASAPKIRAGDMEIISTPIDGFGFNTYSASYVRAADNNIGAEELLFPEGYPTYQSSWLKFAPDTVYWGVRMFSESLGRNDLNIVVTESGASQPDAIDADGEVMDTGRVMYLRETLKSAHRAIEEGYPLEGFFVWSFMDNFEWANGYVERFGITYVDFDTQKRTPKESYDWFGEVVAQNRVL</sequence>
<dbReference type="InterPro" id="IPR017853">
    <property type="entry name" value="GH"/>
</dbReference>
<keyword evidence="2" id="KW-0378">Hydrolase</keyword>
<dbReference type="PRINTS" id="PR00131">
    <property type="entry name" value="GLHYDRLASE1"/>
</dbReference>
<name>A0A6J7MYE4_9ZZZZ</name>
<dbReference type="InterPro" id="IPR001360">
    <property type="entry name" value="Glyco_hydro_1"/>
</dbReference>
<evidence type="ECO:0000256" key="1">
    <source>
        <dbReference type="ARBA" id="ARBA00010838"/>
    </source>
</evidence>
<evidence type="ECO:0000313" key="4">
    <source>
        <dbReference type="EMBL" id="CAB4984865.1"/>
    </source>
</evidence>
<reference evidence="4" key="1">
    <citation type="submission" date="2020-05" db="EMBL/GenBank/DDBJ databases">
        <authorList>
            <person name="Chiriac C."/>
            <person name="Salcher M."/>
            <person name="Ghai R."/>
            <person name="Kavagutti S V."/>
        </authorList>
    </citation>
    <scope>NUCLEOTIDE SEQUENCE</scope>
</reference>
<dbReference type="InterPro" id="IPR006311">
    <property type="entry name" value="TAT_signal"/>
</dbReference>
<keyword evidence="3" id="KW-0326">Glycosidase</keyword>
<dbReference type="GO" id="GO:0008422">
    <property type="term" value="F:beta-glucosidase activity"/>
    <property type="evidence" value="ECO:0007669"/>
    <property type="project" value="TreeGrafter"/>
</dbReference>
<evidence type="ECO:0000256" key="3">
    <source>
        <dbReference type="ARBA" id="ARBA00023295"/>
    </source>
</evidence>
<dbReference type="AlphaFoldDB" id="A0A6J7MYE4"/>
<dbReference type="InterPro" id="IPR033132">
    <property type="entry name" value="GH_1_N_CS"/>
</dbReference>
<dbReference type="Pfam" id="PF00232">
    <property type="entry name" value="Glyco_hydro_1"/>
    <property type="match status" value="1"/>
</dbReference>
<proteinExistence type="inferred from homology"/>
<dbReference type="PROSITE" id="PS00653">
    <property type="entry name" value="GLYCOSYL_HYDROL_F1_2"/>
    <property type="match status" value="1"/>
</dbReference>
<organism evidence="4">
    <name type="scientific">freshwater metagenome</name>
    <dbReference type="NCBI Taxonomy" id="449393"/>
    <lineage>
        <taxon>unclassified sequences</taxon>
        <taxon>metagenomes</taxon>
        <taxon>ecological metagenomes</taxon>
    </lineage>
</organism>
<dbReference type="PROSITE" id="PS51318">
    <property type="entry name" value="TAT"/>
    <property type="match status" value="1"/>
</dbReference>
<comment type="similarity">
    <text evidence="1">Belongs to the glycosyl hydrolase 1 family.</text>
</comment>
<accession>A0A6J7MYE4</accession>
<dbReference type="GO" id="GO:0016052">
    <property type="term" value="P:carbohydrate catabolic process"/>
    <property type="evidence" value="ECO:0007669"/>
    <property type="project" value="TreeGrafter"/>
</dbReference>
<dbReference type="SUPFAM" id="SSF51445">
    <property type="entry name" value="(Trans)glycosidases"/>
    <property type="match status" value="1"/>
</dbReference>
<dbReference type="Gene3D" id="3.20.20.80">
    <property type="entry name" value="Glycosidases"/>
    <property type="match status" value="1"/>
</dbReference>
<dbReference type="EMBL" id="CAFBOG010000114">
    <property type="protein sequence ID" value="CAB4984865.1"/>
    <property type="molecule type" value="Genomic_DNA"/>
</dbReference>
<gene>
    <name evidence="4" type="ORF">UFOPK3914_01242</name>
</gene>
<dbReference type="GO" id="GO:0005829">
    <property type="term" value="C:cytosol"/>
    <property type="evidence" value="ECO:0007669"/>
    <property type="project" value="TreeGrafter"/>
</dbReference>
<dbReference type="PANTHER" id="PTHR10353">
    <property type="entry name" value="GLYCOSYL HYDROLASE"/>
    <property type="match status" value="1"/>
</dbReference>